<evidence type="ECO:0000313" key="2">
    <source>
        <dbReference type="Proteomes" id="UP000180246"/>
    </source>
</evidence>
<organism evidence="1 2">
    <name type="scientific">Massilia timonae</name>
    <dbReference type="NCBI Taxonomy" id="47229"/>
    <lineage>
        <taxon>Bacteria</taxon>
        <taxon>Pseudomonadati</taxon>
        <taxon>Pseudomonadota</taxon>
        <taxon>Betaproteobacteria</taxon>
        <taxon>Burkholderiales</taxon>
        <taxon>Oxalobacteraceae</taxon>
        <taxon>Telluria group</taxon>
        <taxon>Massilia</taxon>
    </lineage>
</organism>
<gene>
    <name evidence="1" type="ORF">LO55_2620</name>
</gene>
<accession>A0A1S2NGR2</accession>
<dbReference type="EMBL" id="JRYB01000001">
    <property type="protein sequence ID" value="OIJ44013.1"/>
    <property type="molecule type" value="Genomic_DNA"/>
</dbReference>
<proteinExistence type="predicted"/>
<evidence type="ECO:0008006" key="3">
    <source>
        <dbReference type="Google" id="ProtNLM"/>
    </source>
</evidence>
<name>A0A1S2NGR2_9BURK</name>
<protein>
    <recommendedName>
        <fullName evidence="3">Inclusion body family protein</fullName>
    </recommendedName>
</protein>
<dbReference type="AlphaFoldDB" id="A0A1S2NGR2"/>
<reference evidence="1 2" key="1">
    <citation type="submission" date="2014-10" db="EMBL/GenBank/DDBJ databases">
        <authorList>
            <person name="Seo M.-J."/>
            <person name="Seok Y.J."/>
            <person name="Cha I.-T."/>
        </authorList>
    </citation>
    <scope>NUCLEOTIDE SEQUENCE [LARGE SCALE GENOMIC DNA]</scope>
    <source>
        <strain evidence="1 2">NEU</strain>
    </source>
</reference>
<dbReference type="Proteomes" id="UP000180246">
    <property type="component" value="Unassembled WGS sequence"/>
</dbReference>
<comment type="caution">
    <text evidence="1">The sequence shown here is derived from an EMBL/GenBank/DDBJ whole genome shotgun (WGS) entry which is preliminary data.</text>
</comment>
<evidence type="ECO:0000313" key="1">
    <source>
        <dbReference type="EMBL" id="OIJ44013.1"/>
    </source>
</evidence>
<sequence length="197" mass="22255">MMTQPLMTLAARFDVNQVDDGIDWLFTDIESLDGVERTPEDPHWNRDINFSAGQEFRLAIVAGDQEKTDFESIEVVDCCIITRPRIICCGPDVRTWYAPPSLFVDNTGNQLGALYRIDPTAFTIHSNGVDPTKGRKITLLWNSHLIVGPYNGFWELSFYVTVSIKRNGEKVAQQRVFYFDPETEVGNGTKPPNAPQL</sequence>
<dbReference type="RefSeq" id="WP_143054515.1">
    <property type="nucleotide sequence ID" value="NZ_JRYB01000001.1"/>
</dbReference>